<feature type="domain" description="Electron transfer flavoprotein alpha/beta-subunit N-terminal" evidence="2">
    <location>
        <begin position="7"/>
        <end position="237"/>
    </location>
</feature>
<proteinExistence type="inferred from homology"/>
<dbReference type="HOGENOM" id="CLU_034178_1_1_2"/>
<gene>
    <name evidence="3" type="primary">etfA</name>
    <name evidence="3" type="ordered locus">Ngar_c12670</name>
</gene>
<dbReference type="GO" id="GO:0009055">
    <property type="term" value="F:electron transfer activity"/>
    <property type="evidence" value="ECO:0007669"/>
    <property type="project" value="InterPro"/>
</dbReference>
<dbReference type="FunCoup" id="K0IJ52">
    <property type="interactions" value="91"/>
</dbReference>
<dbReference type="SUPFAM" id="SSF52402">
    <property type="entry name" value="Adenine nucleotide alpha hydrolases-like"/>
    <property type="match status" value="1"/>
</dbReference>
<dbReference type="PANTHER" id="PTHR43153:SF1">
    <property type="entry name" value="ELECTRON TRANSFER FLAVOPROTEIN SUBUNIT ALPHA, MITOCHONDRIAL"/>
    <property type="match status" value="1"/>
</dbReference>
<dbReference type="InterPro" id="IPR014731">
    <property type="entry name" value="ETF_asu_C"/>
</dbReference>
<evidence type="ECO:0000313" key="3">
    <source>
        <dbReference type="EMBL" id="AFU58207.1"/>
    </source>
</evidence>
<dbReference type="GO" id="GO:0033539">
    <property type="term" value="P:fatty acid beta-oxidation using acyl-CoA dehydrogenase"/>
    <property type="evidence" value="ECO:0007669"/>
    <property type="project" value="TreeGrafter"/>
</dbReference>
<dbReference type="Pfam" id="PF01012">
    <property type="entry name" value="ETF"/>
    <property type="match status" value="1"/>
</dbReference>
<dbReference type="STRING" id="1237085.Ngar_c12670"/>
<dbReference type="Gene3D" id="3.40.50.1220">
    <property type="entry name" value="TPP-binding domain"/>
    <property type="match status" value="1"/>
</dbReference>
<evidence type="ECO:0000313" key="4">
    <source>
        <dbReference type="Proteomes" id="UP000008037"/>
    </source>
</evidence>
<dbReference type="Proteomes" id="UP000008037">
    <property type="component" value="Chromosome"/>
</dbReference>
<dbReference type="EMBL" id="CP002408">
    <property type="protein sequence ID" value="AFU58207.1"/>
    <property type="molecule type" value="Genomic_DNA"/>
</dbReference>
<dbReference type="InterPro" id="IPR014729">
    <property type="entry name" value="Rossmann-like_a/b/a_fold"/>
</dbReference>
<organism evidence="3 4">
    <name type="scientific">Nitrososphaera gargensis (strain Ga9.2)</name>
    <dbReference type="NCBI Taxonomy" id="1237085"/>
    <lineage>
        <taxon>Archaea</taxon>
        <taxon>Nitrososphaerota</taxon>
        <taxon>Nitrososphaeria</taxon>
        <taxon>Nitrososphaerales</taxon>
        <taxon>Nitrososphaeraceae</taxon>
        <taxon>Nitrososphaera</taxon>
    </lineage>
</organism>
<reference evidence="3 4" key="1">
    <citation type="journal article" date="2012" name="Environ. Microbiol.">
        <title>The genome of the ammonia-oxidizing Candidatus Nitrososphaera gargensis: insights into metabolic versatility and environmental adaptations.</title>
        <authorList>
            <person name="Spang A."/>
            <person name="Poehlein A."/>
            <person name="Offre P."/>
            <person name="Zumbragel S."/>
            <person name="Haider S."/>
            <person name="Rychlik N."/>
            <person name="Nowka B."/>
            <person name="Schmeisser C."/>
            <person name="Lebedeva E.V."/>
            <person name="Rattei T."/>
            <person name="Bohm C."/>
            <person name="Schmid M."/>
            <person name="Galushko A."/>
            <person name="Hatzenpichler R."/>
            <person name="Weinmaier T."/>
            <person name="Daniel R."/>
            <person name="Schleper C."/>
            <person name="Spieck E."/>
            <person name="Streit W."/>
            <person name="Wagner M."/>
        </authorList>
    </citation>
    <scope>NUCLEOTIDE SEQUENCE [LARGE SCALE GENOMIC DNA]</scope>
    <source>
        <strain evidence="4">Ga9.2</strain>
    </source>
</reference>
<evidence type="ECO:0000256" key="1">
    <source>
        <dbReference type="ARBA" id="ARBA00005817"/>
    </source>
</evidence>
<sequence>MKKYQHLYVIIEHEDGKPVPVSLEMLGEARRLMDGYNKKYSADEKVVAVVLGHDVRRLCEELIFYGADAVIYADSPELRYARNLIDTKVISRIATSKELAAKFSDASEFVRPRYMFFAADSIGRHLSSTVLAELESGLASDINKLVIEDLEIKHEHKTKGQPMKYERTLEMYRPDFSGFLWTTILCLDNRNPAIERDYHPQACSIIPGVFAPIERDSTRRGPIVDYVPKFDECDLRVKIINRKIVKSTVDFDSKKAIVSFGRGIKDSPEENIKLVAELARELEAEVGISLPISKKPFAVSEGTSSTYMIPDRVIGTSGRKVAPLLYVAAGISGAMQHIAGMKEAGFVVAINPDEDSPIKDECDIFIKGRMEDVIPLLLEELRKQKPAIEVKK</sequence>
<dbReference type="Gene3D" id="3.40.50.620">
    <property type="entry name" value="HUPs"/>
    <property type="match status" value="1"/>
</dbReference>
<dbReference type="SMART" id="SM00893">
    <property type="entry name" value="ETF"/>
    <property type="match status" value="1"/>
</dbReference>
<dbReference type="SUPFAM" id="SSF52467">
    <property type="entry name" value="DHS-like NAD/FAD-binding domain"/>
    <property type="match status" value="1"/>
</dbReference>
<comment type="similarity">
    <text evidence="1">Belongs to the ETF alpha-subunit/FixB family.</text>
</comment>
<dbReference type="InParanoid" id="K0IJ52"/>
<dbReference type="Pfam" id="PF00766">
    <property type="entry name" value="ETF_alpha"/>
    <property type="match status" value="1"/>
</dbReference>
<dbReference type="AlphaFoldDB" id="K0IJ52"/>
<dbReference type="KEGG" id="nga:Ngar_c12670"/>
<accession>K0IJ52</accession>
<dbReference type="InterPro" id="IPR001308">
    <property type="entry name" value="ETF_a/FixB"/>
</dbReference>
<dbReference type="GeneID" id="13797526"/>
<evidence type="ECO:0000259" key="2">
    <source>
        <dbReference type="SMART" id="SM00893"/>
    </source>
</evidence>
<dbReference type="GO" id="GO:0050660">
    <property type="term" value="F:flavin adenine dinucleotide binding"/>
    <property type="evidence" value="ECO:0007669"/>
    <property type="project" value="InterPro"/>
</dbReference>
<keyword evidence="4" id="KW-1185">Reference proteome</keyword>
<dbReference type="PANTHER" id="PTHR43153">
    <property type="entry name" value="ELECTRON TRANSFER FLAVOPROTEIN ALPHA"/>
    <property type="match status" value="1"/>
</dbReference>
<dbReference type="RefSeq" id="WP_015018744.1">
    <property type="nucleotide sequence ID" value="NC_018719.1"/>
</dbReference>
<dbReference type="InterPro" id="IPR014730">
    <property type="entry name" value="ETF_a/b_N"/>
</dbReference>
<dbReference type="InterPro" id="IPR029035">
    <property type="entry name" value="DHS-like_NAD/FAD-binding_dom"/>
</dbReference>
<protein>
    <submittedName>
        <fullName evidence="3">Electron transfer flavoprotein subunit alpha</fullName>
    </submittedName>
</protein>
<name>K0IJ52_NITGG</name>